<keyword evidence="2" id="KW-1185">Reference proteome</keyword>
<name>A0ABR1WJQ8_9PEZI</name>
<gene>
    <name evidence="1" type="ORF">PG996_002535</name>
</gene>
<sequence length="342" mass="38703">MAEQKRYIDTLRLSKGSGWITNKPVTKVLGDFWNIKNNPEARQTEVVERWRWRELKDGDTKLENVNKYLLLHDYIAQAIGAGALDDVANPTAVFRVLFEEGRDKNDPKRRAAFTAAARYLYHAKRPLDAATIGAGRAGPGLHFGPDVLEGFVTDFGGNPYCVFRFGGWITSFVQVTTAEEAQRLAKTVNYFIGMKRVKNTAVEKALDKLWRNAGFIEEYDGESSSDEDIFWNAAILERKKWKDLLDPTEEDCRSYVRLHDYIAQLVGQGLVKSLTCPFSVLLVAWKRPRPEGEGEGDPIRDAALKAATKYLDHADKELVSIANEYHQIPVKQLQRLLDNLGL</sequence>
<proteinExistence type="predicted"/>
<evidence type="ECO:0000313" key="1">
    <source>
        <dbReference type="EMBL" id="KAK8083754.1"/>
    </source>
</evidence>
<dbReference type="EMBL" id="JAQQWM010000001">
    <property type="protein sequence ID" value="KAK8083754.1"/>
    <property type="molecule type" value="Genomic_DNA"/>
</dbReference>
<accession>A0ABR1WJQ8</accession>
<protein>
    <submittedName>
        <fullName evidence="1">Uncharacterized protein</fullName>
    </submittedName>
</protein>
<organism evidence="1 2">
    <name type="scientific">Apiospora saccharicola</name>
    <dbReference type="NCBI Taxonomy" id="335842"/>
    <lineage>
        <taxon>Eukaryota</taxon>
        <taxon>Fungi</taxon>
        <taxon>Dikarya</taxon>
        <taxon>Ascomycota</taxon>
        <taxon>Pezizomycotina</taxon>
        <taxon>Sordariomycetes</taxon>
        <taxon>Xylariomycetidae</taxon>
        <taxon>Amphisphaeriales</taxon>
        <taxon>Apiosporaceae</taxon>
        <taxon>Apiospora</taxon>
    </lineage>
</organism>
<evidence type="ECO:0000313" key="2">
    <source>
        <dbReference type="Proteomes" id="UP001446871"/>
    </source>
</evidence>
<dbReference type="Proteomes" id="UP001446871">
    <property type="component" value="Unassembled WGS sequence"/>
</dbReference>
<comment type="caution">
    <text evidence="1">The sequence shown here is derived from an EMBL/GenBank/DDBJ whole genome shotgun (WGS) entry which is preliminary data.</text>
</comment>
<reference evidence="1 2" key="1">
    <citation type="submission" date="2023-01" db="EMBL/GenBank/DDBJ databases">
        <title>Analysis of 21 Apiospora genomes using comparative genomics revels a genus with tremendous synthesis potential of carbohydrate active enzymes and secondary metabolites.</title>
        <authorList>
            <person name="Sorensen T."/>
        </authorList>
    </citation>
    <scope>NUCLEOTIDE SEQUENCE [LARGE SCALE GENOMIC DNA]</scope>
    <source>
        <strain evidence="1 2">CBS 83171</strain>
    </source>
</reference>